<feature type="domain" description="Peptidase M10 metallopeptidase" evidence="5">
    <location>
        <begin position="105"/>
        <end position="194"/>
    </location>
</feature>
<accession>A0A2H3H5Y3</accession>
<reference evidence="6 7" key="1">
    <citation type="journal article" date="2016" name="Environ. Microbiol.">
        <title>Effector profiles distinguish formae speciales of Fusarium oxysporum.</title>
        <authorList>
            <person name="van Dam P."/>
            <person name="Fokkens L."/>
            <person name="Schmidt S.M."/>
            <person name="Linmans J.H."/>
            <person name="Kistler H.C."/>
            <person name="Ma L.J."/>
            <person name="Rep M."/>
        </authorList>
    </citation>
    <scope>NUCLEOTIDE SEQUENCE [LARGE SCALE GENOMIC DNA]</scope>
    <source>
        <strain evidence="6 7">Forc016</strain>
    </source>
</reference>
<evidence type="ECO:0000256" key="4">
    <source>
        <dbReference type="ARBA" id="ARBA00022833"/>
    </source>
</evidence>
<gene>
    <name evidence="6" type="ORF">AU210_007341</name>
</gene>
<protein>
    <recommendedName>
        <fullName evidence="5">Peptidase M10 metallopeptidase domain-containing protein</fullName>
    </recommendedName>
</protein>
<dbReference type="InterPro" id="IPR024079">
    <property type="entry name" value="MetalloPept_cat_dom_sf"/>
</dbReference>
<evidence type="ECO:0000259" key="5">
    <source>
        <dbReference type="Pfam" id="PF00413"/>
    </source>
</evidence>
<keyword evidence="1" id="KW-0645">Protease</keyword>
<dbReference type="GO" id="GO:0004222">
    <property type="term" value="F:metalloendopeptidase activity"/>
    <property type="evidence" value="ECO:0007669"/>
    <property type="project" value="InterPro"/>
</dbReference>
<keyword evidence="3" id="KW-0378">Hydrolase</keyword>
<organism evidence="6 7">
    <name type="scientific">Fusarium oxysporum f. sp. radicis-cucumerinum</name>
    <dbReference type="NCBI Taxonomy" id="327505"/>
    <lineage>
        <taxon>Eukaryota</taxon>
        <taxon>Fungi</taxon>
        <taxon>Dikarya</taxon>
        <taxon>Ascomycota</taxon>
        <taxon>Pezizomycotina</taxon>
        <taxon>Sordariomycetes</taxon>
        <taxon>Hypocreomycetidae</taxon>
        <taxon>Hypocreales</taxon>
        <taxon>Nectriaceae</taxon>
        <taxon>Fusarium</taxon>
        <taxon>Fusarium oxysporum species complex</taxon>
    </lineage>
</organism>
<evidence type="ECO:0000313" key="7">
    <source>
        <dbReference type="Proteomes" id="UP000219602"/>
    </source>
</evidence>
<dbReference type="Proteomes" id="UP000219602">
    <property type="component" value="Chromosome 7"/>
</dbReference>
<name>A0A2H3H5Y3_FUSOX</name>
<dbReference type="Pfam" id="PF00413">
    <property type="entry name" value="Peptidase_M10"/>
    <property type="match status" value="1"/>
</dbReference>
<dbReference type="GO" id="GO:0006508">
    <property type="term" value="P:proteolysis"/>
    <property type="evidence" value="ECO:0007669"/>
    <property type="project" value="UniProtKB-KW"/>
</dbReference>
<dbReference type="Gene3D" id="3.40.390.10">
    <property type="entry name" value="Collagenase (Catalytic Domain)"/>
    <property type="match status" value="1"/>
</dbReference>
<dbReference type="AlphaFoldDB" id="A0A2H3H5Y3"/>
<sequence length="266" mass="29289">MASIETPNTKETVLDAVAEVVGGDALATISPTSKVEKPTAEKVHAAFAPVCVTQQPIPTNLNRGDVSQLFVGLEKEIPRWVPGSVIKYAAWKAGFESSKDAEHAAKHLKLAADEWNKADVGVTFEWVEDPKDATFILAHGPRNPGVLASAFFPNQKDLNIMFVYADAFATNAWKNSMWKVFMHELGHVLGLRHEFALDEDKNLPEGQRAKLIGVLNQDSVMNYKPTAPELQKSDIISTRLFYGLRADSEGNPPNINMTDVVDYTPM</sequence>
<keyword evidence="4" id="KW-0862">Zinc</keyword>
<evidence type="ECO:0000256" key="3">
    <source>
        <dbReference type="ARBA" id="ARBA00022801"/>
    </source>
</evidence>
<dbReference type="InterPro" id="IPR001818">
    <property type="entry name" value="Pept_M10_metallopeptidase"/>
</dbReference>
<evidence type="ECO:0000256" key="2">
    <source>
        <dbReference type="ARBA" id="ARBA00022723"/>
    </source>
</evidence>
<dbReference type="GO" id="GO:0031012">
    <property type="term" value="C:extracellular matrix"/>
    <property type="evidence" value="ECO:0007669"/>
    <property type="project" value="InterPro"/>
</dbReference>
<reference evidence="6 7" key="2">
    <citation type="journal article" date="2017" name="Sci. Rep.">
        <title>A mobile pathogenicity chromosome in Fusarium oxysporum for infection of multiple cucurbit species.</title>
        <authorList>
            <person name="van Dam P."/>
            <person name="Fokkens L."/>
            <person name="Ayukawa Y."/>
            <person name="van der Gragt M."/>
            <person name="Ter Horst A."/>
            <person name="Brankovics B."/>
            <person name="Houterman P.M."/>
            <person name="Arie T."/>
            <person name="Rep M."/>
        </authorList>
    </citation>
    <scope>NUCLEOTIDE SEQUENCE [LARGE SCALE GENOMIC DNA]</scope>
    <source>
        <strain evidence="6 7">Forc016</strain>
    </source>
</reference>
<comment type="caution">
    <text evidence="6">The sequence shown here is derived from an EMBL/GenBank/DDBJ whole genome shotgun (WGS) entry which is preliminary data.</text>
</comment>
<dbReference type="SUPFAM" id="SSF55486">
    <property type="entry name" value="Metalloproteases ('zincins'), catalytic domain"/>
    <property type="match status" value="1"/>
</dbReference>
<evidence type="ECO:0000256" key="1">
    <source>
        <dbReference type="ARBA" id="ARBA00022670"/>
    </source>
</evidence>
<keyword evidence="2" id="KW-0479">Metal-binding</keyword>
<dbReference type="EMBL" id="MABQ02000005">
    <property type="protein sequence ID" value="PCD34744.1"/>
    <property type="molecule type" value="Genomic_DNA"/>
</dbReference>
<evidence type="ECO:0000313" key="6">
    <source>
        <dbReference type="EMBL" id="PCD34744.1"/>
    </source>
</evidence>
<proteinExistence type="predicted"/>
<dbReference type="GO" id="GO:0008270">
    <property type="term" value="F:zinc ion binding"/>
    <property type="evidence" value="ECO:0007669"/>
    <property type="project" value="InterPro"/>
</dbReference>
<dbReference type="STRING" id="327505.A0A2H3H5Y3"/>